<protein>
    <submittedName>
        <fullName evidence="1">Uncharacterized protein</fullName>
    </submittedName>
</protein>
<evidence type="ECO:0000313" key="2">
    <source>
        <dbReference type="Proteomes" id="UP000824102"/>
    </source>
</evidence>
<evidence type="ECO:0000313" key="1">
    <source>
        <dbReference type="EMBL" id="HIZ71991.1"/>
    </source>
</evidence>
<sequence>MENEQENTMYEDFDEAVTNAVTTLELGLFRVCMKGRLKDAELPSGLRRAAFVETDLQDISPLTKFAKLERLELICSPVSDAGCLSALPALKTLDIRSTLIGSLAFLRGMSPETLILADDPVEDYSPIFEMKALGRLETDEATLKKIGAERLKERFPNLEIVIDNDLPWITADAARYDDRTEGVYSVNLVEMIFGDKVRAVKDAKALQAVLDGIYDVSFDETDVKLIERLCREHRSMREIASEWHLMPETVNMLFAKILRRLRHPSASRRLRDLVVFEEEDAS</sequence>
<reference evidence="1" key="2">
    <citation type="submission" date="2021-04" db="EMBL/GenBank/DDBJ databases">
        <authorList>
            <person name="Gilroy R."/>
        </authorList>
    </citation>
    <scope>NUCLEOTIDE SEQUENCE</scope>
    <source>
        <strain evidence="1">ChiW7-2402</strain>
    </source>
</reference>
<dbReference type="SUPFAM" id="SSF88659">
    <property type="entry name" value="Sigma3 and sigma4 domains of RNA polymerase sigma factors"/>
    <property type="match status" value="1"/>
</dbReference>
<dbReference type="EMBL" id="DXBB01000005">
    <property type="protein sequence ID" value="HIZ71991.1"/>
    <property type="molecule type" value="Genomic_DNA"/>
</dbReference>
<dbReference type="SUPFAM" id="SSF52058">
    <property type="entry name" value="L domain-like"/>
    <property type="match status" value="1"/>
</dbReference>
<dbReference type="Gene3D" id="3.80.10.10">
    <property type="entry name" value="Ribonuclease Inhibitor"/>
    <property type="match status" value="1"/>
</dbReference>
<reference evidence="1" key="1">
    <citation type="journal article" date="2021" name="PeerJ">
        <title>Extensive microbial diversity within the chicken gut microbiome revealed by metagenomics and culture.</title>
        <authorList>
            <person name="Gilroy R."/>
            <person name="Ravi A."/>
            <person name="Getino M."/>
            <person name="Pursley I."/>
            <person name="Horton D.L."/>
            <person name="Alikhan N.F."/>
            <person name="Baker D."/>
            <person name="Gharbi K."/>
            <person name="Hall N."/>
            <person name="Watson M."/>
            <person name="Adriaenssens E.M."/>
            <person name="Foster-Nyarko E."/>
            <person name="Jarju S."/>
            <person name="Secka A."/>
            <person name="Antonio M."/>
            <person name="Oren A."/>
            <person name="Chaudhuri R.R."/>
            <person name="La Ragione R."/>
            <person name="Hildebrand F."/>
            <person name="Pallen M.J."/>
        </authorList>
    </citation>
    <scope>NUCLEOTIDE SEQUENCE</scope>
    <source>
        <strain evidence="1">ChiW7-2402</strain>
    </source>
</reference>
<accession>A0A9D2JYH7</accession>
<dbReference type="Proteomes" id="UP000824102">
    <property type="component" value="Unassembled WGS sequence"/>
</dbReference>
<organism evidence="1 2">
    <name type="scientific">Candidatus Gallimonas intestinavium</name>
    <dbReference type="NCBI Taxonomy" id="2838603"/>
    <lineage>
        <taxon>Bacteria</taxon>
        <taxon>Bacillati</taxon>
        <taxon>Bacillota</taxon>
        <taxon>Clostridia</taxon>
        <taxon>Candidatus Gallimonas</taxon>
    </lineage>
</organism>
<gene>
    <name evidence="1" type="ORF">H9964_00240</name>
</gene>
<name>A0A9D2JYH7_9FIRM</name>
<dbReference type="InterPro" id="IPR013324">
    <property type="entry name" value="RNA_pol_sigma_r3/r4-like"/>
</dbReference>
<dbReference type="InterPro" id="IPR032675">
    <property type="entry name" value="LRR_dom_sf"/>
</dbReference>
<proteinExistence type="predicted"/>
<comment type="caution">
    <text evidence="1">The sequence shown here is derived from an EMBL/GenBank/DDBJ whole genome shotgun (WGS) entry which is preliminary data.</text>
</comment>
<dbReference type="AlphaFoldDB" id="A0A9D2JYH7"/>